<proteinExistence type="predicted"/>
<evidence type="ECO:0000313" key="2">
    <source>
        <dbReference type="EMBL" id="HJB41196.1"/>
    </source>
</evidence>
<dbReference type="PROSITE" id="PS51257">
    <property type="entry name" value="PROKAR_LIPOPROTEIN"/>
    <property type="match status" value="1"/>
</dbReference>
<organism evidence="2 3">
    <name type="scientific">Candidatus Gemmiger avicola</name>
    <dbReference type="NCBI Taxonomy" id="2838605"/>
    <lineage>
        <taxon>Bacteria</taxon>
        <taxon>Bacillati</taxon>
        <taxon>Bacillota</taxon>
        <taxon>Clostridia</taxon>
        <taxon>Eubacteriales</taxon>
        <taxon>Gemmiger</taxon>
    </lineage>
</organism>
<feature type="signal peptide" evidence="1">
    <location>
        <begin position="1"/>
        <end position="28"/>
    </location>
</feature>
<keyword evidence="1" id="KW-0732">Signal</keyword>
<reference evidence="2" key="2">
    <citation type="submission" date="2021-04" db="EMBL/GenBank/DDBJ databases">
        <authorList>
            <person name="Gilroy R."/>
        </authorList>
    </citation>
    <scope>NUCLEOTIDE SEQUENCE</scope>
    <source>
        <strain evidence="2">ChiBcec8-13705</strain>
    </source>
</reference>
<evidence type="ECO:0000256" key="1">
    <source>
        <dbReference type="SAM" id="SignalP"/>
    </source>
</evidence>
<name>A0A9D2S2S8_9FIRM</name>
<dbReference type="AlphaFoldDB" id="A0A9D2S2S8"/>
<accession>A0A9D2S2S8</accession>
<evidence type="ECO:0000313" key="3">
    <source>
        <dbReference type="Proteomes" id="UP000886803"/>
    </source>
</evidence>
<gene>
    <name evidence="2" type="ORF">H9945_01705</name>
</gene>
<protein>
    <submittedName>
        <fullName evidence="2">Uncharacterized protein</fullName>
    </submittedName>
</protein>
<comment type="caution">
    <text evidence="2">The sequence shown here is derived from an EMBL/GenBank/DDBJ whole genome shotgun (WGS) entry which is preliminary data.</text>
</comment>
<sequence length="325" mass="34610">MKRKYVARFLSLGLTVALGACLALPAGAADAPVYTGELCPVCGEGWLMETEVVMSRDAVAKAPCAHGDATATDYTSEVRCWIAADCNRCGYGESREAYQREETSCSLDFAPVPTPPATVAEPVAYTGSPLSLAEDLLAQARAAGLRPGQMLVAEHNRAQYLVHPTMLYEDWDAWQADLPDLPLPQSIGDNTWSAARPSDQPYFSDAATFETDARRVHDYEDWQTGTVLDAGPVTAATAFYNTGSYAAFTVTLRRAPAAVTGETVAIDGVPVTIQYDADGRCTAVAWQGEGLSLTLEPMNISTTAATAALVDLVQAEQDALTAWAA</sequence>
<feature type="chain" id="PRO_5038910758" evidence="1">
    <location>
        <begin position="29"/>
        <end position="325"/>
    </location>
</feature>
<dbReference type="EMBL" id="DWYG01000017">
    <property type="protein sequence ID" value="HJB41196.1"/>
    <property type="molecule type" value="Genomic_DNA"/>
</dbReference>
<dbReference type="Proteomes" id="UP000886803">
    <property type="component" value="Unassembled WGS sequence"/>
</dbReference>
<reference evidence="2" key="1">
    <citation type="journal article" date="2021" name="PeerJ">
        <title>Extensive microbial diversity within the chicken gut microbiome revealed by metagenomics and culture.</title>
        <authorList>
            <person name="Gilroy R."/>
            <person name="Ravi A."/>
            <person name="Getino M."/>
            <person name="Pursley I."/>
            <person name="Horton D.L."/>
            <person name="Alikhan N.F."/>
            <person name="Baker D."/>
            <person name="Gharbi K."/>
            <person name="Hall N."/>
            <person name="Watson M."/>
            <person name="Adriaenssens E.M."/>
            <person name="Foster-Nyarko E."/>
            <person name="Jarju S."/>
            <person name="Secka A."/>
            <person name="Antonio M."/>
            <person name="Oren A."/>
            <person name="Chaudhuri R.R."/>
            <person name="La Ragione R."/>
            <person name="Hildebrand F."/>
            <person name="Pallen M.J."/>
        </authorList>
    </citation>
    <scope>NUCLEOTIDE SEQUENCE</scope>
    <source>
        <strain evidence="2">ChiBcec8-13705</strain>
    </source>
</reference>